<dbReference type="Gene3D" id="3.30.2410.10">
    <property type="entry name" value="Hect, E3 ligase catalytic domain"/>
    <property type="match status" value="1"/>
</dbReference>
<dbReference type="Pfam" id="PF00632">
    <property type="entry name" value="HECT"/>
    <property type="match status" value="1"/>
</dbReference>
<reference evidence="8" key="1">
    <citation type="journal article" date="2020" name="Stud. Mycol.">
        <title>101 Dothideomycetes genomes: a test case for predicting lifestyles and emergence of pathogens.</title>
        <authorList>
            <person name="Haridas S."/>
            <person name="Albert R."/>
            <person name="Binder M."/>
            <person name="Bloem J."/>
            <person name="Labutti K."/>
            <person name="Salamov A."/>
            <person name="Andreopoulos B."/>
            <person name="Baker S."/>
            <person name="Barry K."/>
            <person name="Bills G."/>
            <person name="Bluhm B."/>
            <person name="Cannon C."/>
            <person name="Castanera R."/>
            <person name="Culley D."/>
            <person name="Daum C."/>
            <person name="Ezra D."/>
            <person name="Gonzalez J."/>
            <person name="Henrissat B."/>
            <person name="Kuo A."/>
            <person name="Liang C."/>
            <person name="Lipzen A."/>
            <person name="Lutzoni F."/>
            <person name="Magnuson J."/>
            <person name="Mondo S."/>
            <person name="Nolan M."/>
            <person name="Ohm R."/>
            <person name="Pangilinan J."/>
            <person name="Park H.-J."/>
            <person name="Ramirez L."/>
            <person name="Alfaro M."/>
            <person name="Sun H."/>
            <person name="Tritt A."/>
            <person name="Yoshinaga Y."/>
            <person name="Zwiers L.-H."/>
            <person name="Turgeon B."/>
            <person name="Goodwin S."/>
            <person name="Spatafora J."/>
            <person name="Crous P."/>
            <person name="Grigoriev I."/>
        </authorList>
    </citation>
    <scope>NUCLEOTIDE SEQUENCE</scope>
    <source>
        <strain evidence="8">Tuck. ex Michener</strain>
    </source>
</reference>
<gene>
    <name evidence="8" type="ORF">EV356DRAFT_502961</name>
</gene>
<dbReference type="GO" id="GO:0006511">
    <property type="term" value="P:ubiquitin-dependent protein catabolic process"/>
    <property type="evidence" value="ECO:0007669"/>
    <property type="project" value="TreeGrafter"/>
</dbReference>
<feature type="domain" description="HECT" evidence="7">
    <location>
        <begin position="838"/>
        <end position="1214"/>
    </location>
</feature>
<evidence type="ECO:0000313" key="9">
    <source>
        <dbReference type="Proteomes" id="UP000800092"/>
    </source>
</evidence>
<accession>A0A6A6H8L2</accession>
<keyword evidence="3" id="KW-0808">Transferase</keyword>
<dbReference type="PROSITE" id="PS50237">
    <property type="entry name" value="HECT"/>
    <property type="match status" value="1"/>
</dbReference>
<feature type="compositionally biased region" description="Acidic residues" evidence="6">
    <location>
        <begin position="698"/>
        <end position="709"/>
    </location>
</feature>
<dbReference type="PROSITE" id="PS50096">
    <property type="entry name" value="IQ"/>
    <property type="match status" value="1"/>
</dbReference>
<evidence type="ECO:0000256" key="6">
    <source>
        <dbReference type="SAM" id="MobiDB-lite"/>
    </source>
</evidence>
<name>A0A6A6H8L2_VIRVR</name>
<dbReference type="EMBL" id="ML991802">
    <property type="protein sequence ID" value="KAF2234010.1"/>
    <property type="molecule type" value="Genomic_DNA"/>
</dbReference>
<evidence type="ECO:0000256" key="1">
    <source>
        <dbReference type="ARBA" id="ARBA00000885"/>
    </source>
</evidence>
<dbReference type="GO" id="GO:0061630">
    <property type="term" value="F:ubiquitin protein ligase activity"/>
    <property type="evidence" value="ECO:0007669"/>
    <property type="project" value="UniProtKB-EC"/>
</dbReference>
<evidence type="ECO:0000256" key="4">
    <source>
        <dbReference type="ARBA" id="ARBA00022786"/>
    </source>
</evidence>
<evidence type="ECO:0000256" key="2">
    <source>
        <dbReference type="ARBA" id="ARBA00012485"/>
    </source>
</evidence>
<evidence type="ECO:0000256" key="3">
    <source>
        <dbReference type="ARBA" id="ARBA00022679"/>
    </source>
</evidence>
<dbReference type="SMART" id="SM00119">
    <property type="entry name" value="HECTc"/>
    <property type="match status" value="1"/>
</dbReference>
<dbReference type="EC" id="2.3.2.26" evidence="2"/>
<dbReference type="GO" id="GO:0000209">
    <property type="term" value="P:protein polyubiquitination"/>
    <property type="evidence" value="ECO:0007669"/>
    <property type="project" value="InterPro"/>
</dbReference>
<dbReference type="AlphaFoldDB" id="A0A6A6H8L2"/>
<evidence type="ECO:0000313" key="8">
    <source>
        <dbReference type="EMBL" id="KAF2234010.1"/>
    </source>
</evidence>
<dbReference type="OrthoDB" id="8068875at2759"/>
<dbReference type="FunFam" id="3.30.2160.10:FF:000015">
    <property type="entry name" value="IQ and HECT domain protein"/>
    <property type="match status" value="1"/>
</dbReference>
<comment type="catalytic activity">
    <reaction evidence="1">
        <text>S-ubiquitinyl-[E2 ubiquitin-conjugating enzyme]-L-cysteine + [acceptor protein]-L-lysine = [E2 ubiquitin-conjugating enzyme]-L-cysteine + N(6)-ubiquitinyl-[acceptor protein]-L-lysine.</text>
        <dbReference type="EC" id="2.3.2.26"/>
    </reaction>
</comment>
<protein>
    <recommendedName>
        <fullName evidence="2">HECT-type E3 ubiquitin transferase</fullName>
        <ecNumber evidence="2">2.3.2.26</ecNumber>
    </recommendedName>
</protein>
<sequence>MFPSFTGNSRRPRQVNLSGRNPNPFATPGSAGGQNVAVVNAQQERIQRQKERERLHAAKTLQRTWRGHNSRAKLKSLWRTEWDAHEHICSEKQADTYHTSYDSAEDSLMQLRLLAHFFDPRSAADVRRLLHYFSRTSWSSNDAVPTSAFLPMAFLKLENHCLRALDHRIDRTSGVKQLSEEIDALLEALWMITEILPHQTALNADKFYHTLARFTRSSQLSQRMSLFQRVLISPLRKIHSETFSAYEGFISKYLIILNLHEFLNVRNGLEELADHVNIRLLAKATADVLSRQQPWELVSNSKFQARLRLNSRERLALLTNFIFFHRKAHNFTKPEAYSGNDDFVAVVSKLLSSLADEIDIEARTFTDSSADVSPQSFDEFTQAQLISLVNQESIGGMLRSTQNQPARPKTSDADSVASRTASTVAQNLAGFALTLLRLFPLRGDEIRMWLYLGSTDKLAGTNESATKFFWDAVRQTHCFRAITRDSKAAFNLLKPRSQSLDSGWQPPRASEVQADDLDDEWRLIFTFMELYTFMLKVMDDEEFFSRSHIGSGRQTMGTSSTRQNALPLTAIQELSTFLKNLGFTLYFNGVDLSKASESAWTSESISNYFKHASSHIVARTPMKAEVLKKPSLSIAGLAGISVDYVKGLTTGLLRMIYERDSRRKFLPDDHWLMTSRFDMDSFIPAVVEEEENRSRLDAEDDGEEDWPGEEREDAYDQFLQGITSRTPRIRQVERLRTEQRKLSRQRYLQAVAPRLEILQNMPFLIPFTTRVQIFREFVHLDQIKRRNGYTDPDTWRMAMHSSHRSTGENELSHYHAKVRRKHEFDDAYEQFYPLGSALKEPIQITFVDQFDTVEAGIDGGGVTKEFLTSVTSEAFSPSDGIDFFVENDQHLLYPNPTVVEEKKELLRGAGVQEGTTDWRNEMSDMMQRYEFLGRIVGKCLYEGILVDIGFAGFFLLKWALTGGSGSAPNESGYRANLNDLRDLDEELYQGLLQLKNYPGDVEDFSLNFSVTDNIPLGNGRTTTLTRELKPDGANTPVTNENRLVYISYMARYRLSAQPLHQTNAFLRGLASIIQPSWLSMFNQSELQTLIGGARASIDIADLRRHTQYGGVYVIGNDGQEHPSVRLFWRVMESLNDRDRAAVLKFVTSTPRAPLLGFASLNPKFSIRDAGDDQERLPSTSTCVNLLKLPRFTDERVLREKLLYAVNSGAGFDLS</sequence>
<dbReference type="Proteomes" id="UP000800092">
    <property type="component" value="Unassembled WGS sequence"/>
</dbReference>
<dbReference type="FunFam" id="3.30.2410.10:FF:000011">
    <property type="entry name" value="Putative Ubiquitin-protein ligase E3C"/>
    <property type="match status" value="1"/>
</dbReference>
<dbReference type="PANTHER" id="PTHR45700:SF2">
    <property type="entry name" value="UBIQUITIN-PROTEIN LIGASE E3C"/>
    <property type="match status" value="1"/>
</dbReference>
<dbReference type="InterPro" id="IPR044611">
    <property type="entry name" value="E3A/B/C-like"/>
</dbReference>
<dbReference type="CDD" id="cd00078">
    <property type="entry name" value="HECTc"/>
    <property type="match status" value="1"/>
</dbReference>
<dbReference type="InterPro" id="IPR000569">
    <property type="entry name" value="HECT_dom"/>
</dbReference>
<proteinExistence type="predicted"/>
<feature type="region of interest" description="Disordered" evidence="6">
    <location>
        <begin position="1"/>
        <end position="33"/>
    </location>
</feature>
<dbReference type="PANTHER" id="PTHR45700">
    <property type="entry name" value="UBIQUITIN-PROTEIN LIGASE E3C"/>
    <property type="match status" value="1"/>
</dbReference>
<evidence type="ECO:0000256" key="5">
    <source>
        <dbReference type="PROSITE-ProRule" id="PRU00104"/>
    </source>
</evidence>
<dbReference type="Gene3D" id="3.30.2160.10">
    <property type="entry name" value="Hect, E3 ligase catalytic domain"/>
    <property type="match status" value="1"/>
</dbReference>
<feature type="region of interest" description="Disordered" evidence="6">
    <location>
        <begin position="690"/>
        <end position="709"/>
    </location>
</feature>
<organism evidence="8 9">
    <name type="scientific">Viridothelium virens</name>
    <name type="common">Speckled blister lichen</name>
    <name type="synonym">Trypethelium virens</name>
    <dbReference type="NCBI Taxonomy" id="1048519"/>
    <lineage>
        <taxon>Eukaryota</taxon>
        <taxon>Fungi</taxon>
        <taxon>Dikarya</taxon>
        <taxon>Ascomycota</taxon>
        <taxon>Pezizomycotina</taxon>
        <taxon>Dothideomycetes</taxon>
        <taxon>Dothideomycetes incertae sedis</taxon>
        <taxon>Trypetheliales</taxon>
        <taxon>Trypetheliaceae</taxon>
        <taxon>Viridothelium</taxon>
    </lineage>
</organism>
<keyword evidence="9" id="KW-1185">Reference proteome</keyword>
<feature type="active site" description="Glycyl thioester intermediate" evidence="5">
    <location>
        <position position="1182"/>
    </location>
</feature>
<feature type="compositionally biased region" description="Polar residues" evidence="6">
    <location>
        <begin position="1"/>
        <end position="21"/>
    </location>
</feature>
<dbReference type="Gene3D" id="3.90.1750.10">
    <property type="entry name" value="Hect, E3 ligase catalytic domains"/>
    <property type="match status" value="1"/>
</dbReference>
<dbReference type="InterPro" id="IPR035983">
    <property type="entry name" value="Hect_E3_ubiquitin_ligase"/>
</dbReference>
<dbReference type="SUPFAM" id="SSF56204">
    <property type="entry name" value="Hect, E3 ligase catalytic domain"/>
    <property type="match status" value="1"/>
</dbReference>
<keyword evidence="4 5" id="KW-0833">Ubl conjugation pathway</keyword>
<evidence type="ECO:0000259" key="7">
    <source>
        <dbReference type="PROSITE" id="PS50237"/>
    </source>
</evidence>